<sequence>GRQIKPTQKIQDMEWTNVRRKGKRGCRGRDNHIH</sequence>
<protein>
    <submittedName>
        <fullName evidence="2">Uncharacterized protein</fullName>
    </submittedName>
</protein>
<organism evidence="2">
    <name type="scientific">Brassica oleracea</name>
    <name type="common">Wild cabbage</name>
    <dbReference type="NCBI Taxonomy" id="3712"/>
    <lineage>
        <taxon>Eukaryota</taxon>
        <taxon>Viridiplantae</taxon>
        <taxon>Streptophyta</taxon>
        <taxon>Embryophyta</taxon>
        <taxon>Tracheophyta</taxon>
        <taxon>Spermatophyta</taxon>
        <taxon>Magnoliopsida</taxon>
        <taxon>eudicotyledons</taxon>
        <taxon>Gunneridae</taxon>
        <taxon>Pentapetalae</taxon>
        <taxon>rosids</taxon>
        <taxon>malvids</taxon>
        <taxon>Brassicales</taxon>
        <taxon>Brassicaceae</taxon>
        <taxon>Brassiceae</taxon>
        <taxon>Brassica</taxon>
    </lineage>
</organism>
<reference evidence="2" key="1">
    <citation type="submission" date="2018-11" db="EMBL/GenBank/DDBJ databases">
        <authorList>
            <consortium name="Genoscope - CEA"/>
            <person name="William W."/>
        </authorList>
    </citation>
    <scope>NUCLEOTIDE SEQUENCE</scope>
</reference>
<feature type="region of interest" description="Disordered" evidence="1">
    <location>
        <begin position="1"/>
        <end position="34"/>
    </location>
</feature>
<evidence type="ECO:0000256" key="1">
    <source>
        <dbReference type="SAM" id="MobiDB-lite"/>
    </source>
</evidence>
<accession>A0A3P6GSR7</accession>
<feature type="non-terminal residue" evidence="2">
    <location>
        <position position="1"/>
    </location>
</feature>
<name>A0A3P6GSR7_BRAOL</name>
<evidence type="ECO:0000313" key="2">
    <source>
        <dbReference type="EMBL" id="VDD56699.1"/>
    </source>
</evidence>
<dbReference type="AlphaFoldDB" id="A0A3P6GSR7"/>
<proteinExistence type="predicted"/>
<gene>
    <name evidence="2" type="ORF">BOLC8T49928H</name>
</gene>
<dbReference type="EMBL" id="LR031879">
    <property type="protein sequence ID" value="VDD56699.1"/>
    <property type="molecule type" value="Genomic_DNA"/>
</dbReference>
<feature type="compositionally biased region" description="Polar residues" evidence="1">
    <location>
        <begin position="1"/>
        <end position="10"/>
    </location>
</feature>